<evidence type="ECO:0000313" key="2">
    <source>
        <dbReference type="EMBL" id="KAH7957270.1"/>
    </source>
</evidence>
<dbReference type="OrthoDB" id="10600351at2759"/>
<feature type="region of interest" description="Disordered" evidence="1">
    <location>
        <begin position="1"/>
        <end position="162"/>
    </location>
</feature>
<dbReference type="Proteomes" id="UP000821837">
    <property type="component" value="Unassembled WGS sequence"/>
</dbReference>
<name>A0A9D4PWT5_RHISA</name>
<feature type="compositionally biased region" description="Basic and acidic residues" evidence="1">
    <location>
        <begin position="1"/>
        <end position="15"/>
    </location>
</feature>
<feature type="compositionally biased region" description="Low complexity" evidence="1">
    <location>
        <begin position="81"/>
        <end position="115"/>
    </location>
</feature>
<feature type="compositionally biased region" description="Pro residues" evidence="1">
    <location>
        <begin position="224"/>
        <end position="240"/>
    </location>
</feature>
<organism evidence="2 3">
    <name type="scientific">Rhipicephalus sanguineus</name>
    <name type="common">Brown dog tick</name>
    <name type="synonym">Ixodes sanguineus</name>
    <dbReference type="NCBI Taxonomy" id="34632"/>
    <lineage>
        <taxon>Eukaryota</taxon>
        <taxon>Metazoa</taxon>
        <taxon>Ecdysozoa</taxon>
        <taxon>Arthropoda</taxon>
        <taxon>Chelicerata</taxon>
        <taxon>Arachnida</taxon>
        <taxon>Acari</taxon>
        <taxon>Parasitiformes</taxon>
        <taxon>Ixodida</taxon>
        <taxon>Ixodoidea</taxon>
        <taxon>Ixodidae</taxon>
        <taxon>Rhipicephalinae</taxon>
        <taxon>Rhipicephalus</taxon>
        <taxon>Rhipicephalus</taxon>
    </lineage>
</organism>
<evidence type="ECO:0000256" key="1">
    <source>
        <dbReference type="SAM" id="MobiDB-lite"/>
    </source>
</evidence>
<comment type="caution">
    <text evidence="2">The sequence shown here is derived from an EMBL/GenBank/DDBJ whole genome shotgun (WGS) entry which is preliminary data.</text>
</comment>
<feature type="compositionally biased region" description="Basic and acidic residues" evidence="1">
    <location>
        <begin position="123"/>
        <end position="134"/>
    </location>
</feature>
<proteinExistence type="predicted"/>
<dbReference type="OMA" id="DAGHEGP"/>
<dbReference type="AlphaFoldDB" id="A0A9D4PWT5"/>
<accession>A0A9D4PWT5</accession>
<evidence type="ECO:0000313" key="3">
    <source>
        <dbReference type="Proteomes" id="UP000821837"/>
    </source>
</evidence>
<dbReference type="VEuPathDB" id="VectorBase:RSAN_029140"/>
<protein>
    <submittedName>
        <fullName evidence="2">Uncharacterized protein</fullName>
    </submittedName>
</protein>
<dbReference type="EMBL" id="JABSTV010001250">
    <property type="protein sequence ID" value="KAH7957270.1"/>
    <property type="molecule type" value="Genomic_DNA"/>
</dbReference>
<reference evidence="2" key="2">
    <citation type="submission" date="2021-09" db="EMBL/GenBank/DDBJ databases">
        <authorList>
            <person name="Jia N."/>
            <person name="Wang J."/>
            <person name="Shi W."/>
            <person name="Du L."/>
            <person name="Sun Y."/>
            <person name="Zhan W."/>
            <person name="Jiang J."/>
            <person name="Wang Q."/>
            <person name="Zhang B."/>
            <person name="Ji P."/>
            <person name="Sakyi L.B."/>
            <person name="Cui X."/>
            <person name="Yuan T."/>
            <person name="Jiang B."/>
            <person name="Yang W."/>
            <person name="Lam T.T.-Y."/>
            <person name="Chang Q."/>
            <person name="Ding S."/>
            <person name="Wang X."/>
            <person name="Zhu J."/>
            <person name="Ruan X."/>
            <person name="Zhao L."/>
            <person name="Wei J."/>
            <person name="Que T."/>
            <person name="Du C."/>
            <person name="Cheng J."/>
            <person name="Dai P."/>
            <person name="Han X."/>
            <person name="Huang E."/>
            <person name="Gao Y."/>
            <person name="Liu J."/>
            <person name="Shao H."/>
            <person name="Ye R."/>
            <person name="Li L."/>
            <person name="Wei W."/>
            <person name="Wang X."/>
            <person name="Wang C."/>
            <person name="Huo Q."/>
            <person name="Li W."/>
            <person name="Guo W."/>
            <person name="Chen H."/>
            <person name="Chen S."/>
            <person name="Zhou L."/>
            <person name="Zhou L."/>
            <person name="Ni X."/>
            <person name="Tian J."/>
            <person name="Zhou Y."/>
            <person name="Sheng Y."/>
            <person name="Liu T."/>
            <person name="Pan Y."/>
            <person name="Xia L."/>
            <person name="Li J."/>
            <person name="Zhao F."/>
            <person name="Cao W."/>
        </authorList>
    </citation>
    <scope>NUCLEOTIDE SEQUENCE</scope>
    <source>
        <strain evidence="2">Rsan-2018</strain>
        <tissue evidence="2">Larvae</tissue>
    </source>
</reference>
<keyword evidence="3" id="KW-1185">Reference proteome</keyword>
<sequence>MASRRRGGDAGHEGPSKPPKLSRGVGGRRTGRLAPEVSTPVPAARRRRKTGTETSAATAAPRSTESSGAQRDTTSAKRDTSSPATPPSSDCVASSSSGILSVATTATADPSPSAHSSEDDEVETMRWHGDREDQLDPASDGGACGSSFVVSQESGSGSRRASSVVVTAPGRVGSAFDGPFNSTMVEGAVPIHQMPLPSMTTTGGQSTRTLVPDTEDGALDDIPQPLPPPPPPLESSPTVVIPPCPLGLHRQMQLREMRRHGVLYSWELPPP</sequence>
<reference evidence="2" key="1">
    <citation type="journal article" date="2020" name="Cell">
        <title>Large-Scale Comparative Analyses of Tick Genomes Elucidate Their Genetic Diversity and Vector Capacities.</title>
        <authorList>
            <consortium name="Tick Genome and Microbiome Consortium (TIGMIC)"/>
            <person name="Jia N."/>
            <person name="Wang J."/>
            <person name="Shi W."/>
            <person name="Du L."/>
            <person name="Sun Y."/>
            <person name="Zhan W."/>
            <person name="Jiang J.F."/>
            <person name="Wang Q."/>
            <person name="Zhang B."/>
            <person name="Ji P."/>
            <person name="Bell-Sakyi L."/>
            <person name="Cui X.M."/>
            <person name="Yuan T.T."/>
            <person name="Jiang B.G."/>
            <person name="Yang W.F."/>
            <person name="Lam T.T."/>
            <person name="Chang Q.C."/>
            <person name="Ding S.J."/>
            <person name="Wang X.J."/>
            <person name="Zhu J.G."/>
            <person name="Ruan X.D."/>
            <person name="Zhao L."/>
            <person name="Wei J.T."/>
            <person name="Ye R.Z."/>
            <person name="Que T.C."/>
            <person name="Du C.H."/>
            <person name="Zhou Y.H."/>
            <person name="Cheng J.X."/>
            <person name="Dai P.F."/>
            <person name="Guo W.B."/>
            <person name="Han X.H."/>
            <person name="Huang E.J."/>
            <person name="Li L.F."/>
            <person name="Wei W."/>
            <person name="Gao Y.C."/>
            <person name="Liu J.Z."/>
            <person name="Shao H.Z."/>
            <person name="Wang X."/>
            <person name="Wang C.C."/>
            <person name="Yang T.C."/>
            <person name="Huo Q.B."/>
            <person name="Li W."/>
            <person name="Chen H.Y."/>
            <person name="Chen S.E."/>
            <person name="Zhou L.G."/>
            <person name="Ni X.B."/>
            <person name="Tian J.H."/>
            <person name="Sheng Y."/>
            <person name="Liu T."/>
            <person name="Pan Y.S."/>
            <person name="Xia L.Y."/>
            <person name="Li J."/>
            <person name="Zhao F."/>
            <person name="Cao W.C."/>
        </authorList>
    </citation>
    <scope>NUCLEOTIDE SEQUENCE</scope>
    <source>
        <strain evidence="2">Rsan-2018</strain>
    </source>
</reference>
<feature type="region of interest" description="Disordered" evidence="1">
    <location>
        <begin position="215"/>
        <end position="240"/>
    </location>
</feature>
<gene>
    <name evidence="2" type="ORF">HPB52_016983</name>
</gene>
<feature type="compositionally biased region" description="Polar residues" evidence="1">
    <location>
        <begin position="52"/>
        <end position="73"/>
    </location>
</feature>